<protein>
    <recommendedName>
        <fullName evidence="7">Large ribosomal subunit protein uL6m</fullName>
    </recommendedName>
</protein>
<dbReference type="Gene3D" id="3.90.930.12">
    <property type="entry name" value="Ribosomal protein L6, alpha-beta domain"/>
    <property type="match status" value="2"/>
</dbReference>
<dbReference type="Proteomes" id="UP000178129">
    <property type="component" value="Unassembled WGS sequence"/>
</dbReference>
<dbReference type="InterPro" id="IPR019906">
    <property type="entry name" value="Ribosomal_uL6_bac-type"/>
</dbReference>
<keyword evidence="4 8" id="KW-0689">Ribosomal protein</keyword>
<evidence type="ECO:0000256" key="8">
    <source>
        <dbReference type="RuleBase" id="RU003869"/>
    </source>
</evidence>
<dbReference type="EMBL" id="FJUW01000012">
    <property type="protein sequence ID" value="CZS96462.1"/>
    <property type="molecule type" value="Genomic_DNA"/>
</dbReference>
<evidence type="ECO:0000256" key="3">
    <source>
        <dbReference type="ARBA" id="ARBA00022884"/>
    </source>
</evidence>
<sequence length="243" mass="26674">MLSTALSKGLERVISAVPSASIPAFLLPAFPAISTRAFSSSTARPSQIGRAPLSIPPEVTFTILPPPERKNGATVNIEGPLGKMSLTTPRFVNIEHDAATRKAFVTVEDREVKKQREMWGTTRAYLQNHILGVSEGHTAILRLVGVGYRATIEYTATTVQPEFEGQQFVSLKVGYSHPIEMPIPKGVKASTPQPTRILLEGCEKEVVLLFAAKIRMWRKPEPYKGKGIFVNGETIKLKAKKIK</sequence>
<keyword evidence="11" id="KW-1185">Reference proteome</keyword>
<evidence type="ECO:0000313" key="11">
    <source>
        <dbReference type="Proteomes" id="UP000178129"/>
    </source>
</evidence>
<proteinExistence type="inferred from homology"/>
<dbReference type="GO" id="GO:0005762">
    <property type="term" value="C:mitochondrial large ribosomal subunit"/>
    <property type="evidence" value="ECO:0007669"/>
    <property type="project" value="TreeGrafter"/>
</dbReference>
<comment type="similarity">
    <text evidence="1 8">Belongs to the universal ribosomal protein uL6 family.</text>
</comment>
<dbReference type="AlphaFoldDB" id="A0A1E1KEP3"/>
<evidence type="ECO:0000313" key="10">
    <source>
        <dbReference type="EMBL" id="CZS96462.1"/>
    </source>
</evidence>
<evidence type="ECO:0000256" key="4">
    <source>
        <dbReference type="ARBA" id="ARBA00022980"/>
    </source>
</evidence>
<dbReference type="PROSITE" id="PS00525">
    <property type="entry name" value="RIBOSOMAL_L6_1"/>
    <property type="match status" value="1"/>
</dbReference>
<comment type="caution">
    <text evidence="10">The sequence shown here is derived from an EMBL/GenBank/DDBJ whole genome shotgun (WGS) entry which is preliminary data.</text>
</comment>
<gene>
    <name evidence="10" type="ORF">RCO7_04866</name>
</gene>
<accession>A0A1E1KEP3</accession>
<evidence type="ECO:0000256" key="1">
    <source>
        <dbReference type="ARBA" id="ARBA00009356"/>
    </source>
</evidence>
<dbReference type="PANTHER" id="PTHR11655">
    <property type="entry name" value="60S/50S RIBOSOMAL PROTEIN L6/L9"/>
    <property type="match status" value="1"/>
</dbReference>
<keyword evidence="2" id="KW-0699">rRNA-binding</keyword>
<dbReference type="GO" id="GO:0003735">
    <property type="term" value="F:structural constituent of ribosome"/>
    <property type="evidence" value="ECO:0007669"/>
    <property type="project" value="InterPro"/>
</dbReference>
<evidence type="ECO:0000256" key="2">
    <source>
        <dbReference type="ARBA" id="ARBA00022730"/>
    </source>
</evidence>
<evidence type="ECO:0000259" key="9">
    <source>
        <dbReference type="Pfam" id="PF00347"/>
    </source>
</evidence>
<dbReference type="PANTHER" id="PTHR11655:SF14">
    <property type="entry name" value="LARGE RIBOSOMAL SUBUNIT PROTEIN UL6M"/>
    <property type="match status" value="1"/>
</dbReference>
<dbReference type="FunCoup" id="A0A1E1KEP3">
    <property type="interactions" value="651"/>
</dbReference>
<evidence type="ECO:0000256" key="7">
    <source>
        <dbReference type="ARBA" id="ARBA00069416"/>
    </source>
</evidence>
<keyword evidence="5 8" id="KW-0687">Ribonucleoprotein</keyword>
<dbReference type="SUPFAM" id="SSF56053">
    <property type="entry name" value="Ribosomal protein L6"/>
    <property type="match status" value="2"/>
</dbReference>
<comment type="function">
    <text evidence="6">Component of the mitochondrial ribosome (mitoribosome), a dedicated translation machinery responsible for the synthesis of mitochondrial genome-encoded proteins, including at least some of the essential transmembrane subunits of the mitochondrial respiratory chain. The mitoribosomes are attached to the mitochondrial inner membrane and translation products are cotranslationally integrated into the membrane.</text>
</comment>
<dbReference type="InParanoid" id="A0A1E1KEP3"/>
<organism evidence="10 11">
    <name type="scientific">Rhynchosporium graminicola</name>
    <dbReference type="NCBI Taxonomy" id="2792576"/>
    <lineage>
        <taxon>Eukaryota</taxon>
        <taxon>Fungi</taxon>
        <taxon>Dikarya</taxon>
        <taxon>Ascomycota</taxon>
        <taxon>Pezizomycotina</taxon>
        <taxon>Leotiomycetes</taxon>
        <taxon>Helotiales</taxon>
        <taxon>Ploettnerulaceae</taxon>
        <taxon>Rhynchosporium</taxon>
    </lineage>
</organism>
<dbReference type="InterPro" id="IPR020040">
    <property type="entry name" value="Ribosomal_uL6_a/b-dom"/>
</dbReference>
<reference evidence="11" key="1">
    <citation type="submission" date="2016-03" db="EMBL/GenBank/DDBJ databases">
        <authorList>
            <person name="Ploux O."/>
        </authorList>
    </citation>
    <scope>NUCLEOTIDE SEQUENCE [LARGE SCALE GENOMIC DNA]</scope>
    <source>
        <strain evidence="11">UK7</strain>
    </source>
</reference>
<dbReference type="InterPro" id="IPR000702">
    <property type="entry name" value="Ribosomal_uL6-like"/>
</dbReference>
<dbReference type="STRING" id="914237.A0A1E1KEP3"/>
<evidence type="ECO:0000256" key="5">
    <source>
        <dbReference type="ARBA" id="ARBA00023274"/>
    </source>
</evidence>
<dbReference type="GO" id="GO:0006412">
    <property type="term" value="P:translation"/>
    <property type="evidence" value="ECO:0007669"/>
    <property type="project" value="InterPro"/>
</dbReference>
<dbReference type="InterPro" id="IPR036789">
    <property type="entry name" value="Ribosomal_uL6-like_a/b-dom_sf"/>
</dbReference>
<feature type="domain" description="Large ribosomal subunit protein uL6 alpha-beta" evidence="9">
    <location>
        <begin position="167"/>
        <end position="228"/>
    </location>
</feature>
<dbReference type="Pfam" id="PF00347">
    <property type="entry name" value="Ribosomal_L6"/>
    <property type="match status" value="1"/>
</dbReference>
<name>A0A1E1KEP3_9HELO</name>
<dbReference type="InterPro" id="IPR002358">
    <property type="entry name" value="Ribosomal_uL6_CS"/>
</dbReference>
<keyword evidence="3" id="KW-0694">RNA-binding</keyword>
<evidence type="ECO:0000256" key="6">
    <source>
        <dbReference type="ARBA" id="ARBA00037226"/>
    </source>
</evidence>
<dbReference type="GO" id="GO:0019843">
    <property type="term" value="F:rRNA binding"/>
    <property type="evidence" value="ECO:0007669"/>
    <property type="project" value="UniProtKB-KW"/>
</dbReference>
<dbReference type="PRINTS" id="PR00059">
    <property type="entry name" value="RIBOSOMALL6"/>
</dbReference>
<dbReference type="FunFam" id="3.90.930.12:FF:000006">
    <property type="entry name" value="50S ribosomal protein L6"/>
    <property type="match status" value="1"/>
</dbReference>